<evidence type="ECO:0000256" key="1">
    <source>
        <dbReference type="SAM" id="MobiDB-lite"/>
    </source>
</evidence>
<keyword evidence="3" id="KW-1185">Reference proteome</keyword>
<name>K3Y4L0_SETIT</name>
<dbReference type="Proteomes" id="UP000004995">
    <property type="component" value="Unassembled WGS sequence"/>
</dbReference>
<dbReference type="EMBL" id="AGNK02002165">
    <property type="status" value="NOT_ANNOTATED_CDS"/>
    <property type="molecule type" value="Genomic_DNA"/>
</dbReference>
<dbReference type="AlphaFoldDB" id="K3Y4L0"/>
<evidence type="ECO:0000313" key="2">
    <source>
        <dbReference type="EnsemblPlants" id="KQL08948"/>
    </source>
</evidence>
<sequence>MTRGMASDDATPPRSGEPTSGRLLLRGCRPHPPRDRARSPPPCRSRTRAAAGPARGRRVHVGDNQRRRQPPPSARR</sequence>
<dbReference type="HOGENOM" id="CLU_2659195_0_0_1"/>
<reference evidence="2" key="2">
    <citation type="submission" date="2018-08" db="UniProtKB">
        <authorList>
            <consortium name="EnsemblPlants"/>
        </authorList>
    </citation>
    <scope>IDENTIFICATION</scope>
    <source>
        <strain evidence="2">Yugu1</strain>
    </source>
</reference>
<protein>
    <submittedName>
        <fullName evidence="2">Uncharacterized protein</fullName>
    </submittedName>
</protein>
<organism evidence="2 3">
    <name type="scientific">Setaria italica</name>
    <name type="common">Foxtail millet</name>
    <name type="synonym">Panicum italicum</name>
    <dbReference type="NCBI Taxonomy" id="4555"/>
    <lineage>
        <taxon>Eukaryota</taxon>
        <taxon>Viridiplantae</taxon>
        <taxon>Streptophyta</taxon>
        <taxon>Embryophyta</taxon>
        <taxon>Tracheophyta</taxon>
        <taxon>Spermatophyta</taxon>
        <taxon>Magnoliopsida</taxon>
        <taxon>Liliopsida</taxon>
        <taxon>Poales</taxon>
        <taxon>Poaceae</taxon>
        <taxon>PACMAD clade</taxon>
        <taxon>Panicoideae</taxon>
        <taxon>Panicodae</taxon>
        <taxon>Paniceae</taxon>
        <taxon>Cenchrinae</taxon>
        <taxon>Setaria</taxon>
    </lineage>
</organism>
<reference evidence="3" key="1">
    <citation type="journal article" date="2012" name="Nat. Biotechnol.">
        <title>Reference genome sequence of the model plant Setaria.</title>
        <authorList>
            <person name="Bennetzen J.L."/>
            <person name="Schmutz J."/>
            <person name="Wang H."/>
            <person name="Percifield R."/>
            <person name="Hawkins J."/>
            <person name="Pontaroli A.C."/>
            <person name="Estep M."/>
            <person name="Feng L."/>
            <person name="Vaughn J.N."/>
            <person name="Grimwood J."/>
            <person name="Jenkins J."/>
            <person name="Barry K."/>
            <person name="Lindquist E."/>
            <person name="Hellsten U."/>
            <person name="Deshpande S."/>
            <person name="Wang X."/>
            <person name="Wu X."/>
            <person name="Mitros T."/>
            <person name="Triplett J."/>
            <person name="Yang X."/>
            <person name="Ye C.Y."/>
            <person name="Mauro-Herrera M."/>
            <person name="Wang L."/>
            <person name="Li P."/>
            <person name="Sharma M."/>
            <person name="Sharma R."/>
            <person name="Ronald P.C."/>
            <person name="Panaud O."/>
            <person name="Kellogg E.A."/>
            <person name="Brutnell T.P."/>
            <person name="Doust A.N."/>
            <person name="Tuskan G.A."/>
            <person name="Rokhsar D."/>
            <person name="Devos K.M."/>
        </authorList>
    </citation>
    <scope>NUCLEOTIDE SEQUENCE [LARGE SCALE GENOMIC DNA]</scope>
    <source>
        <strain evidence="3">cv. Yugu1</strain>
    </source>
</reference>
<accession>K3Y4L0</accession>
<feature type="region of interest" description="Disordered" evidence="1">
    <location>
        <begin position="1"/>
        <end position="76"/>
    </location>
</feature>
<dbReference type="InParanoid" id="K3Y4L0"/>
<proteinExistence type="predicted"/>
<evidence type="ECO:0000313" key="3">
    <source>
        <dbReference type="Proteomes" id="UP000004995"/>
    </source>
</evidence>
<dbReference type="EnsemblPlants" id="KQL08948">
    <property type="protein sequence ID" value="KQL08948"/>
    <property type="gene ID" value="SETIT_009148mg"/>
</dbReference>
<dbReference type="Gramene" id="KQL08948">
    <property type="protein sequence ID" value="KQL08948"/>
    <property type="gene ID" value="SETIT_009148mg"/>
</dbReference>